<dbReference type="Proteomes" id="UP001168528">
    <property type="component" value="Unassembled WGS sequence"/>
</dbReference>
<evidence type="ECO:0000256" key="1">
    <source>
        <dbReference type="ARBA" id="ARBA00006926"/>
    </source>
</evidence>
<reference evidence="5" key="1">
    <citation type="submission" date="2023-07" db="EMBL/GenBank/DDBJ databases">
        <title>The genome sequence of Rhodocytophaga aerolata KACC 12507.</title>
        <authorList>
            <person name="Zhang X."/>
        </authorList>
    </citation>
    <scope>NUCLEOTIDE SEQUENCE</scope>
    <source>
        <strain evidence="5">KACC 12507</strain>
    </source>
</reference>
<evidence type="ECO:0000313" key="5">
    <source>
        <dbReference type="EMBL" id="MDO1447171.1"/>
    </source>
</evidence>
<dbReference type="PROSITE" id="PS51355">
    <property type="entry name" value="GLUTATHIONE_PEROXID_3"/>
    <property type="match status" value="1"/>
</dbReference>
<dbReference type="GO" id="GO:0004601">
    <property type="term" value="F:peroxidase activity"/>
    <property type="evidence" value="ECO:0007669"/>
    <property type="project" value="UniProtKB-KW"/>
</dbReference>
<dbReference type="SUPFAM" id="SSF52833">
    <property type="entry name" value="Thioredoxin-like"/>
    <property type="match status" value="1"/>
</dbReference>
<accession>A0ABT8R502</accession>
<protein>
    <recommendedName>
        <fullName evidence="4">Glutathione peroxidase</fullName>
    </recommendedName>
</protein>
<keyword evidence="3 4" id="KW-0560">Oxidoreductase</keyword>
<dbReference type="PIRSF" id="PIRSF000303">
    <property type="entry name" value="Glutathion_perox"/>
    <property type="match status" value="1"/>
</dbReference>
<evidence type="ECO:0000256" key="3">
    <source>
        <dbReference type="ARBA" id="ARBA00023002"/>
    </source>
</evidence>
<sequence length="164" mass="18819">MDDNKPKKNLYSFKMTSIDGEEVDLSQYKGKKVLLVNVASKCGFTPQYGELQELHDKYGDKVVILGFPANNFNSQEPGTNAEIAEFCQKNYGVKFQMFEKISVTGQDQHPLYQWLSKKEMNGWNDQAPKWNFTKYLVNEKGELVKMFDSKVKPMSQEVIDAINS</sequence>
<dbReference type="EMBL" id="JAUKPO010000006">
    <property type="protein sequence ID" value="MDO1447171.1"/>
    <property type="molecule type" value="Genomic_DNA"/>
</dbReference>
<dbReference type="CDD" id="cd00340">
    <property type="entry name" value="GSH_Peroxidase"/>
    <property type="match status" value="1"/>
</dbReference>
<keyword evidence="2 4" id="KW-0575">Peroxidase</keyword>
<proteinExistence type="inferred from homology"/>
<dbReference type="PANTHER" id="PTHR11592">
    <property type="entry name" value="GLUTATHIONE PEROXIDASE"/>
    <property type="match status" value="1"/>
</dbReference>
<organism evidence="5 6">
    <name type="scientific">Rhodocytophaga aerolata</name>
    <dbReference type="NCBI Taxonomy" id="455078"/>
    <lineage>
        <taxon>Bacteria</taxon>
        <taxon>Pseudomonadati</taxon>
        <taxon>Bacteroidota</taxon>
        <taxon>Cytophagia</taxon>
        <taxon>Cytophagales</taxon>
        <taxon>Rhodocytophagaceae</taxon>
        <taxon>Rhodocytophaga</taxon>
    </lineage>
</organism>
<evidence type="ECO:0000313" key="6">
    <source>
        <dbReference type="Proteomes" id="UP001168528"/>
    </source>
</evidence>
<evidence type="ECO:0000256" key="2">
    <source>
        <dbReference type="ARBA" id="ARBA00022559"/>
    </source>
</evidence>
<comment type="caution">
    <text evidence="5">The sequence shown here is derived from an EMBL/GenBank/DDBJ whole genome shotgun (WGS) entry which is preliminary data.</text>
</comment>
<dbReference type="Pfam" id="PF00255">
    <property type="entry name" value="GSHPx"/>
    <property type="match status" value="1"/>
</dbReference>
<evidence type="ECO:0000256" key="4">
    <source>
        <dbReference type="RuleBase" id="RU000499"/>
    </source>
</evidence>
<name>A0ABT8R502_9BACT</name>
<comment type="similarity">
    <text evidence="1 4">Belongs to the glutathione peroxidase family.</text>
</comment>
<dbReference type="InterPro" id="IPR036249">
    <property type="entry name" value="Thioredoxin-like_sf"/>
</dbReference>
<dbReference type="Gene3D" id="3.40.30.10">
    <property type="entry name" value="Glutaredoxin"/>
    <property type="match status" value="1"/>
</dbReference>
<gene>
    <name evidence="5" type="ORF">Q0590_12955</name>
</gene>
<dbReference type="InterPro" id="IPR029759">
    <property type="entry name" value="GPX_AS"/>
</dbReference>
<dbReference type="InterPro" id="IPR000889">
    <property type="entry name" value="Glutathione_peroxidase"/>
</dbReference>
<dbReference type="PANTHER" id="PTHR11592:SF134">
    <property type="entry name" value="PHOSPHOLIPID HYDROPEROXIDE GLUTATHIONE PEROXIDASE"/>
    <property type="match status" value="1"/>
</dbReference>
<keyword evidence="6" id="KW-1185">Reference proteome</keyword>
<dbReference type="PRINTS" id="PR01011">
    <property type="entry name" value="GLUTPROXDASE"/>
</dbReference>
<dbReference type="PROSITE" id="PS00460">
    <property type="entry name" value="GLUTATHIONE_PEROXID_1"/>
    <property type="match status" value="1"/>
</dbReference>